<dbReference type="PANTHER" id="PTHR43798:SF31">
    <property type="entry name" value="AB HYDROLASE SUPERFAMILY PROTEIN YCLE"/>
    <property type="match status" value="1"/>
</dbReference>
<dbReference type="InterPro" id="IPR050266">
    <property type="entry name" value="AB_hydrolase_sf"/>
</dbReference>
<proteinExistence type="predicted"/>
<dbReference type="GO" id="GO:0016020">
    <property type="term" value="C:membrane"/>
    <property type="evidence" value="ECO:0007669"/>
    <property type="project" value="TreeGrafter"/>
</dbReference>
<evidence type="ECO:0000256" key="1">
    <source>
        <dbReference type="ARBA" id="ARBA00022801"/>
    </source>
</evidence>
<evidence type="ECO:0000313" key="3">
    <source>
        <dbReference type="EMBL" id="SEL65164.1"/>
    </source>
</evidence>
<sequence length="326" mass="35213">MSCNNSITVVNSARRTGSRVHIVAGIHHVVGIILVSEANTPGPPGSGMKPTLADTNIQSHGGRTFTHMETATVDHHGRTTNYRIRDAGGDDPTILCIHGSGGALGAWRGQFRLASDYPVAALDLSGHGESDDVDADSGYEALSAYVDDVVAVVEETGASVLVGNSLGGAVAMTFALERDIDLDALVLAGTGAKLSVLQDLLEWLDDDFDRAVEFLHGDDHLFHTTDERFIEGSKQAMYDAGQTVTSRDFRSCHTFDIRDEIDRIDVPTLALVGEHDKLTPLSYHEYLADEMPDCELATIEDAAHLAMLEQPRAFNAAVQDFLDRRV</sequence>
<dbReference type="PRINTS" id="PR00111">
    <property type="entry name" value="ABHYDROLASE"/>
</dbReference>
<evidence type="ECO:0000313" key="4">
    <source>
        <dbReference type="Proteomes" id="UP000183894"/>
    </source>
</evidence>
<dbReference type="GO" id="GO:0016787">
    <property type="term" value="F:hydrolase activity"/>
    <property type="evidence" value="ECO:0007669"/>
    <property type="project" value="UniProtKB-KW"/>
</dbReference>
<dbReference type="Proteomes" id="UP000183894">
    <property type="component" value="Unassembled WGS sequence"/>
</dbReference>
<dbReference type="SUPFAM" id="SSF53474">
    <property type="entry name" value="alpha/beta-Hydrolases"/>
    <property type="match status" value="1"/>
</dbReference>
<protein>
    <submittedName>
        <fullName evidence="3">Pimeloyl-ACP methyl ester carboxylesterase</fullName>
    </submittedName>
</protein>
<dbReference type="Pfam" id="PF12697">
    <property type="entry name" value="Abhydrolase_6"/>
    <property type="match status" value="1"/>
</dbReference>
<name>A0A1H7RZR9_HALLR</name>
<reference evidence="3 4" key="1">
    <citation type="submission" date="2016-10" db="EMBL/GenBank/DDBJ databases">
        <authorList>
            <person name="de Groot N.N."/>
        </authorList>
    </citation>
    <scope>NUCLEOTIDE SEQUENCE [LARGE SCALE GENOMIC DNA]</scope>
    <source>
        <strain evidence="3 4">CDM_5</strain>
    </source>
</reference>
<accession>A0A1H7RZR9</accession>
<organism evidence="3 4">
    <name type="scientific">Haloferax larsenii</name>
    <dbReference type="NCBI Taxonomy" id="302484"/>
    <lineage>
        <taxon>Archaea</taxon>
        <taxon>Methanobacteriati</taxon>
        <taxon>Methanobacteriota</taxon>
        <taxon>Stenosarchaea group</taxon>
        <taxon>Halobacteria</taxon>
        <taxon>Halobacteriales</taxon>
        <taxon>Haloferacaceae</taxon>
        <taxon>Haloferax</taxon>
    </lineage>
</organism>
<dbReference type="InterPro" id="IPR000073">
    <property type="entry name" value="AB_hydrolase_1"/>
</dbReference>
<dbReference type="Gene3D" id="3.40.50.1820">
    <property type="entry name" value="alpha/beta hydrolase"/>
    <property type="match status" value="1"/>
</dbReference>
<feature type="domain" description="AB hydrolase-1" evidence="2">
    <location>
        <begin position="94"/>
        <end position="317"/>
    </location>
</feature>
<evidence type="ECO:0000259" key="2">
    <source>
        <dbReference type="Pfam" id="PF12697"/>
    </source>
</evidence>
<dbReference type="EMBL" id="FOAD01000006">
    <property type="protein sequence ID" value="SEL65164.1"/>
    <property type="molecule type" value="Genomic_DNA"/>
</dbReference>
<dbReference type="InterPro" id="IPR029058">
    <property type="entry name" value="AB_hydrolase_fold"/>
</dbReference>
<keyword evidence="1" id="KW-0378">Hydrolase</keyword>
<gene>
    <name evidence="3" type="ORF">SAMN04488691_106215</name>
</gene>
<dbReference type="PANTHER" id="PTHR43798">
    <property type="entry name" value="MONOACYLGLYCEROL LIPASE"/>
    <property type="match status" value="1"/>
</dbReference>
<dbReference type="AlphaFoldDB" id="A0A1H7RZR9"/>